<evidence type="ECO:0000313" key="2">
    <source>
        <dbReference type="Proteomes" id="UP000215002"/>
    </source>
</evidence>
<accession>A0A223NSR4</accession>
<dbReference type="EMBL" id="CP022743">
    <property type="protein sequence ID" value="ASU32945.1"/>
    <property type="molecule type" value="Genomic_DNA"/>
</dbReference>
<dbReference type="KEGG" id="muc:MuYL_1045"/>
<protein>
    <submittedName>
        <fullName evidence="1">Uncharacterized protein</fullName>
    </submittedName>
</protein>
<dbReference type="Proteomes" id="UP000215002">
    <property type="component" value="Chromosome"/>
</dbReference>
<keyword evidence="2" id="KW-1185">Reference proteome</keyword>
<proteinExistence type="predicted"/>
<name>A0A223NSR4_9SPHI</name>
<sequence length="49" mass="5640">MFNAAVISIAAGLLFVPFFCLSSFTFQLSPKITILHFYKPILWIIRLSY</sequence>
<organism evidence="1 2">
    <name type="scientific">Mucilaginibacter xinganensis</name>
    <dbReference type="NCBI Taxonomy" id="1234841"/>
    <lineage>
        <taxon>Bacteria</taxon>
        <taxon>Pseudomonadati</taxon>
        <taxon>Bacteroidota</taxon>
        <taxon>Sphingobacteriia</taxon>
        <taxon>Sphingobacteriales</taxon>
        <taxon>Sphingobacteriaceae</taxon>
        <taxon>Mucilaginibacter</taxon>
    </lineage>
</organism>
<dbReference type="AlphaFoldDB" id="A0A223NSR4"/>
<reference evidence="1 2" key="1">
    <citation type="submission" date="2017-08" db="EMBL/GenBank/DDBJ databases">
        <title>Complete genome sequence of Mucilaginibacter sp. strain BJC16-A31.</title>
        <authorList>
            <consortium name="Henan University of Science and Technology"/>
            <person name="You X."/>
        </authorList>
    </citation>
    <scope>NUCLEOTIDE SEQUENCE [LARGE SCALE GENOMIC DNA]</scope>
    <source>
        <strain evidence="1 2">BJC16-A31</strain>
    </source>
</reference>
<evidence type="ECO:0000313" key="1">
    <source>
        <dbReference type="EMBL" id="ASU32945.1"/>
    </source>
</evidence>
<gene>
    <name evidence="1" type="ORF">MuYL_1045</name>
</gene>